<accession>B1MZS2</accession>
<dbReference type="OrthoDB" id="9797829at2"/>
<dbReference type="EMBL" id="DQ489736">
    <property type="protein sequence ID" value="ACA83024.1"/>
    <property type="molecule type" value="Genomic_DNA"/>
</dbReference>
<dbReference type="Gene3D" id="3.40.50.11090">
    <property type="match status" value="1"/>
</dbReference>
<keyword evidence="4" id="KW-1185">Reference proteome</keyword>
<proteinExistence type="predicted"/>
<dbReference type="GO" id="GO:0009103">
    <property type="term" value="P:lipopolysaccharide biosynthetic process"/>
    <property type="evidence" value="ECO:0007669"/>
    <property type="project" value="TreeGrafter"/>
</dbReference>
<dbReference type="eggNOG" id="COG0438">
    <property type="taxonomic scope" value="Bacteria"/>
</dbReference>
<gene>
    <name evidence="3" type="primary">cps1B</name>
    <name evidence="3" type="ordered locus">LCK_01197</name>
</gene>
<dbReference type="STRING" id="349519.LCK_01197"/>
<feature type="domain" description="Glycosyl transferase family 1" evidence="2">
    <location>
        <begin position="188"/>
        <end position="338"/>
    </location>
</feature>
<dbReference type="GO" id="GO:0016757">
    <property type="term" value="F:glycosyltransferase activity"/>
    <property type="evidence" value="ECO:0007669"/>
    <property type="project" value="InterPro"/>
</dbReference>
<dbReference type="Gene3D" id="3.40.50.2000">
    <property type="entry name" value="Glycogen Phosphorylase B"/>
    <property type="match status" value="1"/>
</dbReference>
<dbReference type="RefSeq" id="WP_012305331.1">
    <property type="nucleotide sequence ID" value="NC_010471.1"/>
</dbReference>
<dbReference type="CDD" id="cd03801">
    <property type="entry name" value="GT4_PimA-like"/>
    <property type="match status" value="1"/>
</dbReference>
<protein>
    <submittedName>
        <fullName evidence="3">Polysaccharide biosynthesis protein</fullName>
    </submittedName>
</protein>
<dbReference type="PANTHER" id="PTHR46401">
    <property type="entry name" value="GLYCOSYLTRANSFERASE WBBK-RELATED"/>
    <property type="match status" value="1"/>
</dbReference>
<dbReference type="CAZy" id="GT4">
    <property type="family name" value="Glycosyltransferase Family 4"/>
</dbReference>
<dbReference type="InterPro" id="IPR001296">
    <property type="entry name" value="Glyco_trans_1"/>
</dbReference>
<dbReference type="SUPFAM" id="SSF53756">
    <property type="entry name" value="UDP-Glycosyltransferase/glycogen phosphorylase"/>
    <property type="match status" value="1"/>
</dbReference>
<evidence type="ECO:0000256" key="1">
    <source>
        <dbReference type="ARBA" id="ARBA00022679"/>
    </source>
</evidence>
<evidence type="ECO:0000313" key="4">
    <source>
        <dbReference type="Proteomes" id="UP000002166"/>
    </source>
</evidence>
<dbReference type="Pfam" id="PF00534">
    <property type="entry name" value="Glycos_transf_1"/>
    <property type="match status" value="1"/>
</dbReference>
<dbReference type="KEGG" id="lci:LCK_01197"/>
<organism evidence="3 4">
    <name type="scientific">Leuconostoc citreum (strain KM20)</name>
    <dbReference type="NCBI Taxonomy" id="349519"/>
    <lineage>
        <taxon>Bacteria</taxon>
        <taxon>Bacillati</taxon>
        <taxon>Bacillota</taxon>
        <taxon>Bacilli</taxon>
        <taxon>Lactobacillales</taxon>
        <taxon>Lactobacillaceae</taxon>
        <taxon>Leuconostoc</taxon>
    </lineage>
</organism>
<name>B1MZS2_LEUCK</name>
<dbReference type="Proteomes" id="UP000002166">
    <property type="component" value="Chromosome"/>
</dbReference>
<evidence type="ECO:0000313" key="3">
    <source>
        <dbReference type="EMBL" id="ACA83024.1"/>
    </source>
</evidence>
<evidence type="ECO:0000259" key="2">
    <source>
        <dbReference type="Pfam" id="PF00534"/>
    </source>
</evidence>
<dbReference type="PANTHER" id="PTHR46401:SF2">
    <property type="entry name" value="GLYCOSYLTRANSFERASE WBBK-RELATED"/>
    <property type="match status" value="1"/>
</dbReference>
<sequence>MKINFVLPNNFNKPIGGYKIVYEYANKLSEEGNDVFITFMLYDKTPFQYGKLRGLLRKLKIVFFLCLGKIYTSQKEVTWYKLNNTIQLKFSLPYNIFFPESDIIVATGWETSFTVNHLSKKKGEGFYFIQHDEKVFGPENLVRETWNFKKLKKIVVATWLRELIVLDTSHHVSLVKNFVDNDIFYVTNAIDKRGPIVSMLYHDNPAKGSRDGINVLEKVKKTIPELVVEMFGTAAQPDSLPSYFHYTKSANESQLRNIYNRSSVFLFPSHIEGWGLTATEAMACGAALVSTKNYGVNDFGIDGYSALVTDVGDIESMKEAVVELLINNERRTFIAKNGLQVVSALTFDESFNVLKRIFHEVLSNE</sequence>
<dbReference type="AlphaFoldDB" id="B1MZS2"/>
<keyword evidence="1" id="KW-0808">Transferase</keyword>
<reference evidence="3 4" key="1">
    <citation type="journal article" date="2008" name="J. Bacteriol.">
        <title>Complete genome sequence of Leuconostoc citreum KM20.</title>
        <authorList>
            <person name="Kim J.F."/>
            <person name="Jeong H."/>
            <person name="Lee J.-S."/>
            <person name="Choi S.-H."/>
            <person name="Ha M."/>
            <person name="Hur C.-G."/>
            <person name="Kim J.-S."/>
            <person name="Lee S."/>
            <person name="Park H.-S."/>
            <person name="Park Y.-H."/>
            <person name="Oh T.K."/>
        </authorList>
    </citation>
    <scope>NUCLEOTIDE SEQUENCE [LARGE SCALE GENOMIC DNA]</scope>
    <source>
        <strain evidence="3 4">KM20</strain>
    </source>
</reference>
<dbReference type="HOGENOM" id="CLU_009583_43_0_9"/>